<sequence length="112" mass="11683">MMPDWLACDSDAIPALPYVAGEGFKLCLLASSKISHACAVSCPCSGAPAEAMEAEYGVCRAMPAQCARPAPRWSPATTEMPDTPLWQPPGPQWTAAQTAVAKAEVHKVGKGA</sequence>
<protein>
    <submittedName>
        <fullName evidence="2">Uncharacterized protein</fullName>
    </submittedName>
</protein>
<evidence type="ECO:0000256" key="1">
    <source>
        <dbReference type="SAM" id="MobiDB-lite"/>
    </source>
</evidence>
<accession>A0A812S7T4</accession>
<dbReference type="Proteomes" id="UP000604046">
    <property type="component" value="Unassembled WGS sequence"/>
</dbReference>
<proteinExistence type="predicted"/>
<dbReference type="EMBL" id="CAJNDS010002417">
    <property type="protein sequence ID" value="CAE7466776.1"/>
    <property type="molecule type" value="Genomic_DNA"/>
</dbReference>
<gene>
    <name evidence="2" type="ORF">SNAT2548_LOCUS26085</name>
</gene>
<name>A0A812S7T4_9DINO</name>
<feature type="region of interest" description="Disordered" evidence="1">
    <location>
        <begin position="70"/>
        <end position="92"/>
    </location>
</feature>
<reference evidence="2" key="1">
    <citation type="submission" date="2021-02" db="EMBL/GenBank/DDBJ databases">
        <authorList>
            <person name="Dougan E. K."/>
            <person name="Rhodes N."/>
            <person name="Thang M."/>
            <person name="Chan C."/>
        </authorList>
    </citation>
    <scope>NUCLEOTIDE SEQUENCE</scope>
</reference>
<comment type="caution">
    <text evidence="2">The sequence shown here is derived from an EMBL/GenBank/DDBJ whole genome shotgun (WGS) entry which is preliminary data.</text>
</comment>
<keyword evidence="3" id="KW-1185">Reference proteome</keyword>
<dbReference type="AlphaFoldDB" id="A0A812S7T4"/>
<evidence type="ECO:0000313" key="3">
    <source>
        <dbReference type="Proteomes" id="UP000604046"/>
    </source>
</evidence>
<evidence type="ECO:0000313" key="2">
    <source>
        <dbReference type="EMBL" id="CAE7466776.1"/>
    </source>
</evidence>
<organism evidence="2 3">
    <name type="scientific">Symbiodinium natans</name>
    <dbReference type="NCBI Taxonomy" id="878477"/>
    <lineage>
        <taxon>Eukaryota</taxon>
        <taxon>Sar</taxon>
        <taxon>Alveolata</taxon>
        <taxon>Dinophyceae</taxon>
        <taxon>Suessiales</taxon>
        <taxon>Symbiodiniaceae</taxon>
        <taxon>Symbiodinium</taxon>
    </lineage>
</organism>